<protein>
    <submittedName>
        <fullName evidence="1">Uncharacterized protein</fullName>
    </submittedName>
</protein>
<dbReference type="EMBL" id="CM044701">
    <property type="protein sequence ID" value="KAI5681780.1"/>
    <property type="molecule type" value="Genomic_DNA"/>
</dbReference>
<evidence type="ECO:0000313" key="1">
    <source>
        <dbReference type="EMBL" id="KAI5681780.1"/>
    </source>
</evidence>
<evidence type="ECO:0000313" key="2">
    <source>
        <dbReference type="Proteomes" id="UP001060085"/>
    </source>
</evidence>
<name>A0ACC0CA73_CATRO</name>
<comment type="caution">
    <text evidence="1">The sequence shown here is derived from an EMBL/GenBank/DDBJ whole genome shotgun (WGS) entry which is preliminary data.</text>
</comment>
<accession>A0ACC0CA73</accession>
<organism evidence="1 2">
    <name type="scientific">Catharanthus roseus</name>
    <name type="common">Madagascar periwinkle</name>
    <name type="synonym">Vinca rosea</name>
    <dbReference type="NCBI Taxonomy" id="4058"/>
    <lineage>
        <taxon>Eukaryota</taxon>
        <taxon>Viridiplantae</taxon>
        <taxon>Streptophyta</taxon>
        <taxon>Embryophyta</taxon>
        <taxon>Tracheophyta</taxon>
        <taxon>Spermatophyta</taxon>
        <taxon>Magnoliopsida</taxon>
        <taxon>eudicotyledons</taxon>
        <taxon>Gunneridae</taxon>
        <taxon>Pentapetalae</taxon>
        <taxon>asterids</taxon>
        <taxon>lamiids</taxon>
        <taxon>Gentianales</taxon>
        <taxon>Apocynaceae</taxon>
        <taxon>Rauvolfioideae</taxon>
        <taxon>Vinceae</taxon>
        <taxon>Catharanthinae</taxon>
        <taxon>Catharanthus</taxon>
    </lineage>
</organism>
<reference evidence="2" key="1">
    <citation type="journal article" date="2023" name="Nat. Plants">
        <title>Single-cell RNA sequencing provides a high-resolution roadmap for understanding the multicellular compartmentation of specialized metabolism.</title>
        <authorList>
            <person name="Sun S."/>
            <person name="Shen X."/>
            <person name="Li Y."/>
            <person name="Li Y."/>
            <person name="Wang S."/>
            <person name="Li R."/>
            <person name="Zhang H."/>
            <person name="Shen G."/>
            <person name="Guo B."/>
            <person name="Wei J."/>
            <person name="Xu J."/>
            <person name="St-Pierre B."/>
            <person name="Chen S."/>
            <person name="Sun C."/>
        </authorList>
    </citation>
    <scope>NUCLEOTIDE SEQUENCE [LARGE SCALE GENOMIC DNA]</scope>
</reference>
<keyword evidence="2" id="KW-1185">Reference proteome</keyword>
<dbReference type="Proteomes" id="UP001060085">
    <property type="component" value="Linkage Group LG01"/>
</dbReference>
<proteinExistence type="predicted"/>
<sequence>MEKDGSKEKTRDMHIFHHGGGNEVNASGESNHGHGNFISRGYDDYGKFTPKRHNEVGNFSSYDKSYGHTSSDDYGDHDRDNAKYDYYEHSPYDCHEGVEYQGRSMKKELGNFLKDLLISPFLNHFLISYEVSLVELQLFLESYLSHVSIYGDLCVISFGGGLFLVVSYASTCLSSYAFLEESLLHSGSMFDLSCYDFKVIDNASIESTIVGFGLDGTLFDILHDKCLGKFIENVDYVSSFLDTFMENHNDFVFLNRLMSFMSGQVEFSFKEQKLSNVINSLNTLFKNVFGFQFYHLHFKELLLKDFENHIATNLESFKVNALAFEKSNSRKEAFEQVCKDFFVRHLLYHRPFKEWLLKLFVSFGSFLKNSCAFILKHEFEDTLFIHLIFLKSSSI</sequence>
<gene>
    <name evidence="1" type="ORF">M9H77_03008</name>
</gene>